<keyword evidence="5 7" id="KW-0408">Iron</keyword>
<evidence type="ECO:0000256" key="6">
    <source>
        <dbReference type="ARBA" id="ARBA00023033"/>
    </source>
</evidence>
<accession>A0A803M8S6</accession>
<dbReference type="PROSITE" id="PS00086">
    <property type="entry name" value="CYTOCHROME_P450"/>
    <property type="match status" value="1"/>
</dbReference>
<dbReference type="GO" id="GO:0005506">
    <property type="term" value="F:iron ion binding"/>
    <property type="evidence" value="ECO:0007669"/>
    <property type="project" value="InterPro"/>
</dbReference>
<dbReference type="AlphaFoldDB" id="A0A803M8S6"/>
<dbReference type="EnsemblPlants" id="AUR62025302-RA">
    <property type="protein sequence ID" value="AUR62025302-RA:cds"/>
    <property type="gene ID" value="AUR62025302"/>
</dbReference>
<feature type="binding site" description="axial binding residue" evidence="7">
    <location>
        <position position="444"/>
    </location>
    <ligand>
        <name>heme</name>
        <dbReference type="ChEBI" id="CHEBI:30413"/>
    </ligand>
    <ligandPart>
        <name>Fe</name>
        <dbReference type="ChEBI" id="CHEBI:18248"/>
    </ligandPart>
</feature>
<dbReference type="PRINTS" id="PR00463">
    <property type="entry name" value="EP450I"/>
</dbReference>
<sequence>MDYLSFVLCLLLSWAAIHFLFSNVRKSRESNPRNLPPGPPTLPIFGNLFSLGAKLHVSLAELAKSYGPLMTLQLGQVTTVIVSSAAMAKEVLQKNDLHLSNRPVIDAVRALDHHHNSIIWMSLSPLWRNLRKITNSEVFSAHKLDRSQGLRREKVRDLLNYVRKQSEAGLTVDIGQVAFTTSLNLLSNSFFSMDLGDPKSENACNFRDTTRGIMEELGKPNFADYFPILKKIDPQGIRRRTSLHFGKLIDFFNIIIDQRLQGKRLPGSTIQGNDVLDTLLGISQEKSEELPLSTIPHLLMNLFGAGTDTTSSTLEWAMAELLCNPEKLKKAQAELQETIGKENPVEESDMARLPYLQAIVKETLRLHPAAPLLVPRKADSDVKLCGFTVPKDTQVLVNVWAIGRDPELWENPNSFEPERFMGSEIDVKGRDFELIPFGAGRRICPGLPLAIRMIHLMLGSLIHKFDWRLEGGTLPEKMDMEEKFGITLEKAQRLHAVPMLRT</sequence>
<evidence type="ECO:0000256" key="3">
    <source>
        <dbReference type="ARBA" id="ARBA00022723"/>
    </source>
</evidence>
<dbReference type="CDD" id="cd11073">
    <property type="entry name" value="CYP76-like"/>
    <property type="match status" value="1"/>
</dbReference>
<dbReference type="PANTHER" id="PTHR47950">
    <property type="entry name" value="CYTOCHROME P450, FAMILY 76, SUBFAMILY C, POLYPEPTIDE 5-RELATED"/>
    <property type="match status" value="1"/>
</dbReference>
<dbReference type="PANTHER" id="PTHR47950:SF4">
    <property type="entry name" value="GERANIOL 8-HYDROXYLASE-LIKE"/>
    <property type="match status" value="1"/>
</dbReference>
<keyword evidence="3 7" id="KW-0479">Metal-binding</keyword>
<evidence type="ECO:0000256" key="8">
    <source>
        <dbReference type="RuleBase" id="RU000461"/>
    </source>
</evidence>
<dbReference type="GO" id="GO:0016705">
    <property type="term" value="F:oxidoreductase activity, acting on paired donors, with incorporation or reduction of molecular oxygen"/>
    <property type="evidence" value="ECO:0007669"/>
    <property type="project" value="InterPro"/>
</dbReference>
<dbReference type="InterPro" id="IPR017972">
    <property type="entry name" value="Cyt_P450_CS"/>
</dbReference>
<evidence type="ECO:0000256" key="5">
    <source>
        <dbReference type="ARBA" id="ARBA00023004"/>
    </source>
</evidence>
<dbReference type="InterPro" id="IPR001128">
    <property type="entry name" value="Cyt_P450"/>
</dbReference>
<evidence type="ECO:0008006" key="12">
    <source>
        <dbReference type="Google" id="ProtNLM"/>
    </source>
</evidence>
<evidence type="ECO:0000256" key="2">
    <source>
        <dbReference type="ARBA" id="ARBA00022617"/>
    </source>
</evidence>
<evidence type="ECO:0000256" key="7">
    <source>
        <dbReference type="PIRSR" id="PIRSR602401-1"/>
    </source>
</evidence>
<dbReference type="Proteomes" id="UP000596660">
    <property type="component" value="Unplaced"/>
</dbReference>
<dbReference type="SUPFAM" id="SSF48264">
    <property type="entry name" value="Cytochrome P450"/>
    <property type="match status" value="1"/>
</dbReference>
<evidence type="ECO:0000256" key="4">
    <source>
        <dbReference type="ARBA" id="ARBA00023002"/>
    </source>
</evidence>
<organism evidence="10 11">
    <name type="scientific">Chenopodium quinoa</name>
    <name type="common">Quinoa</name>
    <dbReference type="NCBI Taxonomy" id="63459"/>
    <lineage>
        <taxon>Eukaryota</taxon>
        <taxon>Viridiplantae</taxon>
        <taxon>Streptophyta</taxon>
        <taxon>Embryophyta</taxon>
        <taxon>Tracheophyta</taxon>
        <taxon>Spermatophyta</taxon>
        <taxon>Magnoliopsida</taxon>
        <taxon>eudicotyledons</taxon>
        <taxon>Gunneridae</taxon>
        <taxon>Pentapetalae</taxon>
        <taxon>Caryophyllales</taxon>
        <taxon>Chenopodiaceae</taxon>
        <taxon>Chenopodioideae</taxon>
        <taxon>Atripliceae</taxon>
        <taxon>Chenopodium</taxon>
    </lineage>
</organism>
<evidence type="ECO:0000313" key="10">
    <source>
        <dbReference type="EnsemblPlants" id="AUR62025302-RA:cds"/>
    </source>
</evidence>
<feature type="chain" id="PRO_5031057515" description="Cytochrome P450" evidence="9">
    <location>
        <begin position="23"/>
        <end position="502"/>
    </location>
</feature>
<keyword evidence="11" id="KW-1185">Reference proteome</keyword>
<dbReference type="PRINTS" id="PR00385">
    <property type="entry name" value="P450"/>
</dbReference>
<dbReference type="GO" id="GO:0020037">
    <property type="term" value="F:heme binding"/>
    <property type="evidence" value="ECO:0007669"/>
    <property type="project" value="InterPro"/>
</dbReference>
<dbReference type="FunFam" id="1.10.630.10:FF:000007">
    <property type="entry name" value="Cytochrome P450 76C4"/>
    <property type="match status" value="1"/>
</dbReference>
<dbReference type="InterPro" id="IPR036396">
    <property type="entry name" value="Cyt_P450_sf"/>
</dbReference>
<evidence type="ECO:0000256" key="9">
    <source>
        <dbReference type="SAM" id="SignalP"/>
    </source>
</evidence>
<dbReference type="Pfam" id="PF00067">
    <property type="entry name" value="p450"/>
    <property type="match status" value="1"/>
</dbReference>
<dbReference type="Gramene" id="AUR62025302-RA">
    <property type="protein sequence ID" value="AUR62025302-RA:cds"/>
    <property type="gene ID" value="AUR62025302"/>
</dbReference>
<keyword evidence="6 8" id="KW-0503">Monooxygenase</keyword>
<dbReference type="OMA" id="TGAIGCS"/>
<name>A0A803M8S6_CHEQI</name>
<keyword evidence="9" id="KW-0732">Signal</keyword>
<dbReference type="GO" id="GO:0004497">
    <property type="term" value="F:monooxygenase activity"/>
    <property type="evidence" value="ECO:0007669"/>
    <property type="project" value="UniProtKB-KW"/>
</dbReference>
<feature type="signal peptide" evidence="9">
    <location>
        <begin position="1"/>
        <end position="22"/>
    </location>
</feature>
<reference evidence="10" key="2">
    <citation type="submission" date="2021-03" db="UniProtKB">
        <authorList>
            <consortium name="EnsemblPlants"/>
        </authorList>
    </citation>
    <scope>IDENTIFICATION</scope>
</reference>
<proteinExistence type="inferred from homology"/>
<keyword evidence="2 7" id="KW-0349">Heme</keyword>
<keyword evidence="4 8" id="KW-0560">Oxidoreductase</keyword>
<evidence type="ECO:0000313" key="11">
    <source>
        <dbReference type="Proteomes" id="UP000596660"/>
    </source>
</evidence>
<evidence type="ECO:0000256" key="1">
    <source>
        <dbReference type="ARBA" id="ARBA00010617"/>
    </source>
</evidence>
<protein>
    <recommendedName>
        <fullName evidence="12">Cytochrome P450</fullName>
    </recommendedName>
</protein>
<dbReference type="InterPro" id="IPR002401">
    <property type="entry name" value="Cyt_P450_E_grp-I"/>
</dbReference>
<comment type="similarity">
    <text evidence="1 8">Belongs to the cytochrome P450 family.</text>
</comment>
<reference evidence="10" key="1">
    <citation type="journal article" date="2017" name="Nature">
        <title>The genome of Chenopodium quinoa.</title>
        <authorList>
            <person name="Jarvis D.E."/>
            <person name="Ho Y.S."/>
            <person name="Lightfoot D.J."/>
            <person name="Schmoeckel S.M."/>
            <person name="Li B."/>
            <person name="Borm T.J.A."/>
            <person name="Ohyanagi H."/>
            <person name="Mineta K."/>
            <person name="Michell C.T."/>
            <person name="Saber N."/>
            <person name="Kharbatia N.M."/>
            <person name="Rupper R.R."/>
            <person name="Sharp A.R."/>
            <person name="Dally N."/>
            <person name="Boughton B.A."/>
            <person name="Woo Y.H."/>
            <person name="Gao G."/>
            <person name="Schijlen E.G.W.M."/>
            <person name="Guo X."/>
            <person name="Momin A.A."/>
            <person name="Negrao S."/>
            <person name="Al-Babili S."/>
            <person name="Gehring C."/>
            <person name="Roessner U."/>
            <person name="Jung C."/>
            <person name="Murphy K."/>
            <person name="Arold S.T."/>
            <person name="Gojobori T."/>
            <person name="van der Linden C.G."/>
            <person name="van Loo E.N."/>
            <person name="Jellen E.N."/>
            <person name="Maughan P.J."/>
            <person name="Tester M."/>
        </authorList>
    </citation>
    <scope>NUCLEOTIDE SEQUENCE [LARGE SCALE GENOMIC DNA]</scope>
    <source>
        <strain evidence="10">cv. PI 614886</strain>
    </source>
</reference>
<dbReference type="Gene3D" id="1.10.630.10">
    <property type="entry name" value="Cytochrome P450"/>
    <property type="match status" value="1"/>
</dbReference>
<comment type="cofactor">
    <cofactor evidence="7">
        <name>heme</name>
        <dbReference type="ChEBI" id="CHEBI:30413"/>
    </cofactor>
</comment>